<name>A0A3Q7TW43_VULVU</name>
<dbReference type="Pfam" id="PF00629">
    <property type="entry name" value="MAM"/>
    <property type="match status" value="2"/>
</dbReference>
<evidence type="ECO:0000259" key="3">
    <source>
        <dbReference type="PROSITE" id="PS50060"/>
    </source>
</evidence>
<protein>
    <submittedName>
        <fullName evidence="5">MAM and LDL-receptor class A domain-containing protein 1</fullName>
    </submittedName>
</protein>
<comment type="caution">
    <text evidence="2">Lacks conserved residue(s) required for the propagation of feature annotation.</text>
</comment>
<dbReference type="SUPFAM" id="SSF57424">
    <property type="entry name" value="LDL receptor-like module"/>
    <property type="match status" value="1"/>
</dbReference>
<evidence type="ECO:0000256" key="1">
    <source>
        <dbReference type="ARBA" id="ARBA00023157"/>
    </source>
</evidence>
<reference evidence="4" key="2">
    <citation type="submission" date="2025-05" db="UniProtKB">
        <authorList>
            <consortium name="RefSeq"/>
        </authorList>
    </citation>
    <scope>NUCLEOTIDE SEQUENCE [LARGE SCALE GENOMIC DNA]</scope>
</reference>
<dbReference type="InterPro" id="IPR023415">
    <property type="entry name" value="LDLR_class-A_CS"/>
</dbReference>
<dbReference type="RefSeq" id="XP_025869446.2">
    <property type="nucleotide sequence ID" value="XM_026013661.2"/>
</dbReference>
<feature type="disulfide bond" evidence="2">
    <location>
        <begin position="97"/>
        <end position="115"/>
    </location>
</feature>
<dbReference type="Pfam" id="PF00057">
    <property type="entry name" value="Ldl_recept_a"/>
    <property type="match status" value="1"/>
</dbReference>
<keyword evidence="4" id="KW-1185">Reference proteome</keyword>
<dbReference type="PANTHER" id="PTHR23282">
    <property type="entry name" value="APICAL ENDOSOMAL GLYCOPROTEIN PRECURSOR"/>
    <property type="match status" value="1"/>
</dbReference>
<dbReference type="SMART" id="SM00192">
    <property type="entry name" value="LDLa"/>
    <property type="match status" value="1"/>
</dbReference>
<dbReference type="PROSITE" id="PS01209">
    <property type="entry name" value="LDLRA_1"/>
    <property type="match status" value="1"/>
</dbReference>
<dbReference type="InterPro" id="IPR051560">
    <property type="entry name" value="MAM_domain-containing"/>
</dbReference>
<dbReference type="InterPro" id="IPR013320">
    <property type="entry name" value="ConA-like_dom_sf"/>
</dbReference>
<reference key="1">
    <citation type="submission" date="2019-01" db="UniProtKB">
        <authorList>
            <consortium name="RefSeq"/>
        </authorList>
    </citation>
    <scope>IDENTIFICATION</scope>
</reference>
<dbReference type="InterPro" id="IPR036055">
    <property type="entry name" value="LDL_receptor-like_sf"/>
</dbReference>
<organism evidence="4 5">
    <name type="scientific">Vulpes vulpes</name>
    <name type="common">Red fox</name>
    <dbReference type="NCBI Taxonomy" id="9627"/>
    <lineage>
        <taxon>Eukaryota</taxon>
        <taxon>Metazoa</taxon>
        <taxon>Chordata</taxon>
        <taxon>Craniata</taxon>
        <taxon>Vertebrata</taxon>
        <taxon>Euteleostomi</taxon>
        <taxon>Mammalia</taxon>
        <taxon>Eutheria</taxon>
        <taxon>Laurasiatheria</taxon>
        <taxon>Carnivora</taxon>
        <taxon>Caniformia</taxon>
        <taxon>Canidae</taxon>
        <taxon>Vulpes</taxon>
    </lineage>
</organism>
<dbReference type="PANTHER" id="PTHR23282:SF140">
    <property type="entry name" value="MAM AND LDL-RECEPTOR CLASS A DOMAIN-CONTAINING PROTEIN 1"/>
    <property type="match status" value="1"/>
</dbReference>
<reference evidence="5" key="3">
    <citation type="submission" date="2025-08" db="UniProtKB">
        <authorList>
            <consortium name="RefSeq"/>
        </authorList>
    </citation>
    <scope>IDENTIFICATION</scope>
    <source>
        <tissue evidence="5">Cell line</tissue>
    </source>
</reference>
<evidence type="ECO:0000313" key="5">
    <source>
        <dbReference type="RefSeq" id="XP_025869446.2"/>
    </source>
</evidence>
<gene>
    <name evidence="5" type="primary">LOC112931152</name>
</gene>
<dbReference type="InterPro" id="IPR000998">
    <property type="entry name" value="MAM_dom"/>
</dbReference>
<dbReference type="GeneID" id="112931152"/>
<dbReference type="KEGG" id="vvp:112931152"/>
<dbReference type="PROSITE" id="PS50068">
    <property type="entry name" value="LDLRA_2"/>
    <property type="match status" value="1"/>
</dbReference>
<feature type="domain" description="MAM" evidence="3">
    <location>
        <begin position="131"/>
        <end position="203"/>
    </location>
</feature>
<accession>A0A3Q7TW43</accession>
<dbReference type="CDD" id="cd00112">
    <property type="entry name" value="LDLa"/>
    <property type="match status" value="1"/>
</dbReference>
<dbReference type="Gene3D" id="2.60.120.200">
    <property type="match status" value="2"/>
</dbReference>
<dbReference type="InterPro" id="IPR002172">
    <property type="entry name" value="LDrepeatLR_classA_rpt"/>
</dbReference>
<dbReference type="Gene3D" id="4.10.400.10">
    <property type="entry name" value="Low-density Lipoprotein Receptor"/>
    <property type="match status" value="1"/>
</dbReference>
<sequence>MYPGVLDSENGVTVGSLQVLSKKDNVTSKLWAQIGQQGTWWKKVEVFLGVQSHIQIVFRAKCGISYMGDVAVDDISFQDCSPLLISDRKCTAQEFRCANKHCIVKDKLCDFVNDCADNSDETAFICSTSNGRCDFEFDLCSWEQDQDDDFDWNLKVSSIPAVGMEPAADHTIRNSSGHYIFIKSWFPQQPMIAARISSPVISR</sequence>
<dbReference type="GO" id="GO:0016020">
    <property type="term" value="C:membrane"/>
    <property type="evidence" value="ECO:0007669"/>
    <property type="project" value="InterPro"/>
</dbReference>
<dbReference type="PROSITE" id="PS50060">
    <property type="entry name" value="MAM_2"/>
    <property type="match status" value="2"/>
</dbReference>
<dbReference type="Proteomes" id="UP001652641">
    <property type="component" value="Chromosome 2"/>
</dbReference>
<keyword evidence="1 2" id="KW-1015">Disulfide bond</keyword>
<dbReference type="SUPFAM" id="SSF49899">
    <property type="entry name" value="Concanavalin A-like lectins/glucanases"/>
    <property type="match status" value="2"/>
</dbReference>
<evidence type="ECO:0000256" key="2">
    <source>
        <dbReference type="PROSITE-ProRule" id="PRU00124"/>
    </source>
</evidence>
<feature type="domain" description="MAM" evidence="3">
    <location>
        <begin position="16"/>
        <end position="82"/>
    </location>
</feature>
<evidence type="ECO:0000313" key="4">
    <source>
        <dbReference type="Proteomes" id="UP001652641"/>
    </source>
</evidence>
<feature type="disulfide bond" evidence="2">
    <location>
        <begin position="90"/>
        <end position="102"/>
    </location>
</feature>
<proteinExistence type="predicted"/>
<dbReference type="STRING" id="9627.ENSVVUP00000014866"/>